<comment type="caution">
    <text evidence="14">The sequence shown here is derived from an EMBL/GenBank/DDBJ whole genome shotgun (WGS) entry which is preliminary data.</text>
</comment>
<evidence type="ECO:0000313" key="15">
    <source>
        <dbReference type="Proteomes" id="UP001177744"/>
    </source>
</evidence>
<keyword evidence="8" id="KW-0675">Receptor</keyword>
<evidence type="ECO:0000256" key="12">
    <source>
        <dbReference type="SAM" id="Phobius"/>
    </source>
</evidence>
<proteinExistence type="predicted"/>
<feature type="compositionally biased region" description="Pro residues" evidence="11">
    <location>
        <begin position="70"/>
        <end position="82"/>
    </location>
</feature>
<dbReference type="FunFam" id="1.20.1070.10:FF:000074">
    <property type="entry name" value="probable G-protein coupled receptor 173"/>
    <property type="match status" value="1"/>
</dbReference>
<feature type="domain" description="G-protein coupled receptors family 1 profile" evidence="13">
    <location>
        <begin position="296"/>
        <end position="598"/>
    </location>
</feature>
<dbReference type="InterPro" id="IPR051509">
    <property type="entry name" value="GPCR_Orphan/Phoenixin"/>
</dbReference>
<keyword evidence="6 12" id="KW-0472">Membrane</keyword>
<feature type="compositionally biased region" description="Low complexity" evidence="11">
    <location>
        <begin position="174"/>
        <end position="183"/>
    </location>
</feature>
<evidence type="ECO:0000256" key="7">
    <source>
        <dbReference type="ARBA" id="ARBA00023157"/>
    </source>
</evidence>
<feature type="region of interest" description="Disordered" evidence="11">
    <location>
        <begin position="1"/>
        <end position="269"/>
    </location>
</feature>
<evidence type="ECO:0000256" key="6">
    <source>
        <dbReference type="ARBA" id="ARBA00023136"/>
    </source>
</evidence>
<feature type="compositionally biased region" description="Low complexity" evidence="11">
    <location>
        <begin position="125"/>
        <end position="142"/>
    </location>
</feature>
<dbReference type="PRINTS" id="PR00237">
    <property type="entry name" value="GPCRRHODOPSN"/>
</dbReference>
<feature type="compositionally biased region" description="Low complexity" evidence="11">
    <location>
        <begin position="83"/>
        <end position="92"/>
    </location>
</feature>
<keyword evidence="9" id="KW-0325">Glycoprotein</keyword>
<dbReference type="InterPro" id="IPR000276">
    <property type="entry name" value="GPCR_Rhodpsn"/>
</dbReference>
<dbReference type="SUPFAM" id="SSF81321">
    <property type="entry name" value="Family A G protein-coupled receptor-like"/>
    <property type="match status" value="1"/>
</dbReference>
<keyword evidence="3 12" id="KW-0812">Transmembrane</keyword>
<accession>A0AA40HKA4</accession>
<evidence type="ECO:0000256" key="4">
    <source>
        <dbReference type="ARBA" id="ARBA00022989"/>
    </source>
</evidence>
<evidence type="ECO:0000256" key="10">
    <source>
        <dbReference type="ARBA" id="ARBA00023224"/>
    </source>
</evidence>
<evidence type="ECO:0000256" key="5">
    <source>
        <dbReference type="ARBA" id="ARBA00023040"/>
    </source>
</evidence>
<dbReference type="InterPro" id="IPR017452">
    <property type="entry name" value="GPCR_Rhodpsn_7TM"/>
</dbReference>
<feature type="transmembrane region" description="Helical" evidence="12">
    <location>
        <begin position="357"/>
        <end position="382"/>
    </location>
</feature>
<feature type="compositionally biased region" description="Low complexity" evidence="11">
    <location>
        <begin position="217"/>
        <end position="235"/>
    </location>
</feature>
<dbReference type="PANTHER" id="PTHR19268:SF8">
    <property type="entry name" value="G-PROTEIN COUPLED RECEPTOR 27-RELATED"/>
    <property type="match status" value="1"/>
</dbReference>
<feature type="transmembrane region" description="Helical" evidence="12">
    <location>
        <begin position="317"/>
        <end position="337"/>
    </location>
</feature>
<keyword evidence="2" id="KW-1003">Cell membrane</keyword>
<gene>
    <name evidence="14" type="ORF">QTO34_006883</name>
</gene>
<dbReference type="AlphaFoldDB" id="A0AA40HKA4"/>
<evidence type="ECO:0000256" key="8">
    <source>
        <dbReference type="ARBA" id="ARBA00023170"/>
    </source>
</evidence>
<keyword evidence="5" id="KW-0297">G-protein coupled receptor</keyword>
<sequence>MAGVSNAALAAGGRGGAAGPDGPRRERNHSGMVEQVSGQRQAKSRHYPDIMTYPEQARGHDETQEELRPPTQPARQPPPTPARAPDATAGPRYLGPSTTGHHLASERCLPRSSPPAPRRRRQRQRPASPARAAATLRAPAEGRGLRGGGGGRARRRGGGSSGGGGGGCGERRAAGGPVRSGARGALGAGSGRRLPRAALPRWRRRRRRGGGAGSPGGASPAPAEPTGPAARSGPAPRRRPGRRPASGEAGAAPERSAGREAEMANASEPGGGGGEAAALGIKLAALSLLLCVSLAGNVLFALLIVRERSLHRAPYYLLLDLCLADGLRALACLPAVMLAARRAAAAGAPPGALGCKLLAFLAALFCFHAAFLLLGVGVTRYLAIAHHRFYAERLAGWPCAAMLVCAAWALALAAAFPPVLDGGPEDEDAPCALEQRPDGAPGALGFLLLLAAVVGATHLVYLRLLFFIHDRRKMRPARLVPAVSHDWTFHGPGATGQAAANWTAGFGRGPTPPALVGIRPAGPGRGVRRLLVLEEFKTEKRLCKMFYAITLLFLLLWGPYVVASYLRVLVRPGAVPQAYLTASVWLTFAQAGINPVVCFLFNRELRDSFRAQFPCCQGPRATQAALPCDLKGIGL</sequence>
<name>A0AA40HKA4_CNENI</name>
<keyword evidence="4 12" id="KW-1133">Transmembrane helix</keyword>
<evidence type="ECO:0000256" key="3">
    <source>
        <dbReference type="ARBA" id="ARBA00022692"/>
    </source>
</evidence>
<dbReference type="EMBL" id="JAULJE010000018">
    <property type="protein sequence ID" value="KAK1332211.1"/>
    <property type="molecule type" value="Genomic_DNA"/>
</dbReference>
<feature type="transmembrane region" description="Helical" evidence="12">
    <location>
        <begin position="394"/>
        <end position="416"/>
    </location>
</feature>
<evidence type="ECO:0000256" key="11">
    <source>
        <dbReference type="SAM" id="MobiDB-lite"/>
    </source>
</evidence>
<feature type="compositionally biased region" description="Gly residues" evidence="11">
    <location>
        <begin position="158"/>
        <end position="168"/>
    </location>
</feature>
<dbReference type="Pfam" id="PF00001">
    <property type="entry name" value="7tm_1"/>
    <property type="match status" value="1"/>
</dbReference>
<reference evidence="14" key="1">
    <citation type="submission" date="2023-06" db="EMBL/GenBank/DDBJ databases">
        <title>Reference genome for the Northern bat (Eptesicus nilssonii), a most northern bat species.</title>
        <authorList>
            <person name="Laine V.N."/>
            <person name="Pulliainen A.T."/>
            <person name="Lilley T.M."/>
        </authorList>
    </citation>
    <scope>NUCLEOTIDE SEQUENCE</scope>
    <source>
        <strain evidence="14">BLF_Eptnil</strain>
        <tissue evidence="14">Kidney</tissue>
    </source>
</reference>
<protein>
    <recommendedName>
        <fullName evidence="13">G-protein coupled receptors family 1 profile domain-containing protein</fullName>
    </recommendedName>
</protein>
<feature type="transmembrane region" description="Helical" evidence="12">
    <location>
        <begin position="283"/>
        <end position="305"/>
    </location>
</feature>
<evidence type="ECO:0000313" key="14">
    <source>
        <dbReference type="EMBL" id="KAK1332211.1"/>
    </source>
</evidence>
<keyword evidence="7" id="KW-1015">Disulfide bond</keyword>
<feature type="transmembrane region" description="Helical" evidence="12">
    <location>
        <begin position="578"/>
        <end position="601"/>
    </location>
</feature>
<feature type="compositionally biased region" description="Low complexity" evidence="11">
    <location>
        <begin position="243"/>
        <end position="255"/>
    </location>
</feature>
<evidence type="ECO:0000259" key="13">
    <source>
        <dbReference type="PROSITE" id="PS50262"/>
    </source>
</evidence>
<evidence type="ECO:0000256" key="1">
    <source>
        <dbReference type="ARBA" id="ARBA00004651"/>
    </source>
</evidence>
<feature type="transmembrane region" description="Helical" evidence="12">
    <location>
        <begin position="443"/>
        <end position="468"/>
    </location>
</feature>
<dbReference type="PANTHER" id="PTHR19268">
    <property type="entry name" value="G PROTEIN-COUPLED RECEPTOR"/>
    <property type="match status" value="1"/>
</dbReference>
<keyword evidence="10" id="KW-0807">Transducer</keyword>
<feature type="compositionally biased region" description="Basic and acidic residues" evidence="11">
    <location>
        <begin position="57"/>
        <end position="68"/>
    </location>
</feature>
<keyword evidence="15" id="KW-1185">Reference proteome</keyword>
<feature type="transmembrane region" description="Helical" evidence="12">
    <location>
        <begin position="545"/>
        <end position="566"/>
    </location>
</feature>
<comment type="subcellular location">
    <subcellularLocation>
        <location evidence="1">Cell membrane</location>
        <topology evidence="1">Multi-pass membrane protein</topology>
    </subcellularLocation>
</comment>
<dbReference type="GO" id="GO:0004930">
    <property type="term" value="F:G protein-coupled receptor activity"/>
    <property type="evidence" value="ECO:0007669"/>
    <property type="project" value="UniProtKB-KW"/>
</dbReference>
<organism evidence="14 15">
    <name type="scientific">Cnephaeus nilssonii</name>
    <name type="common">Northern bat</name>
    <name type="synonym">Eptesicus nilssonii</name>
    <dbReference type="NCBI Taxonomy" id="3371016"/>
    <lineage>
        <taxon>Eukaryota</taxon>
        <taxon>Metazoa</taxon>
        <taxon>Chordata</taxon>
        <taxon>Craniata</taxon>
        <taxon>Vertebrata</taxon>
        <taxon>Euteleostomi</taxon>
        <taxon>Mammalia</taxon>
        <taxon>Eutheria</taxon>
        <taxon>Laurasiatheria</taxon>
        <taxon>Chiroptera</taxon>
        <taxon>Yangochiroptera</taxon>
        <taxon>Vespertilionidae</taxon>
        <taxon>Cnephaeus</taxon>
    </lineage>
</organism>
<evidence type="ECO:0000256" key="9">
    <source>
        <dbReference type="ARBA" id="ARBA00023180"/>
    </source>
</evidence>
<dbReference type="Gene3D" id="1.20.1070.10">
    <property type="entry name" value="Rhodopsin 7-helix transmembrane proteins"/>
    <property type="match status" value="1"/>
</dbReference>
<dbReference type="PROSITE" id="PS50262">
    <property type="entry name" value="G_PROTEIN_RECEP_F1_2"/>
    <property type="match status" value="1"/>
</dbReference>
<dbReference type="Proteomes" id="UP001177744">
    <property type="component" value="Unassembled WGS sequence"/>
</dbReference>
<dbReference type="GO" id="GO:0005886">
    <property type="term" value="C:plasma membrane"/>
    <property type="evidence" value="ECO:0007669"/>
    <property type="project" value="UniProtKB-SubCell"/>
</dbReference>
<evidence type="ECO:0000256" key="2">
    <source>
        <dbReference type="ARBA" id="ARBA00022475"/>
    </source>
</evidence>